<dbReference type="SUPFAM" id="SSF49299">
    <property type="entry name" value="PKD domain"/>
    <property type="match status" value="1"/>
</dbReference>
<keyword evidence="2" id="KW-1185">Reference proteome</keyword>
<proteinExistence type="predicted"/>
<name>A0A512RL88_9BACT</name>
<dbReference type="Proteomes" id="UP000321436">
    <property type="component" value="Unassembled WGS sequence"/>
</dbReference>
<evidence type="ECO:0000313" key="1">
    <source>
        <dbReference type="EMBL" id="GEP96475.1"/>
    </source>
</evidence>
<sequence>MTSYSSKAAGLRPLLTNFTYNTTCSNDSVKFIITDDITTIDSVKWYFIDPPAVEADSSDRIEGAAYYYGTAGTYTITLKVYRGGVEDITTTTIDIVDPVVYDMGPRDLTLCENATTVLTVPEIPGATYTWYYLEDTVPGTHEFTVTEMGTYKVAVNGCRINDSVNVFYSPIPDIDLGPDRTMCTGELLTLDATAQNATYIWNTGETSPTIVATDPGGTYTVEATVAGCGTYTDQVTINFTGTPYPFSLGPDTLLCPGETVLLDAFRPEATAYQWTHGPTVPRVTVNRNGDFAVFVTINGICDVLDTIGVQYSRLRDFSLGNDTTLCYPNFLVLSADHGTGNYLWQDGSDQATYHVDSTGYYSVRVQIGRCVEFDTIRVDFQDTLRVTLGEDSTLCFAETLVLTPRGAGTNFKWQDSTSVPTFTVTQPGVYAIVANNVCGRATDSVNIYYQDCNCSMYFPTAFTPNGDGLNDIFRPRYRCMLGKYKLSIYNRWGEFIFFTTDPGVAWNGKVKGTPADMGTYVWIVEYEDVLNLKYYKKQGTVTLIR</sequence>
<dbReference type="Gene3D" id="2.60.40.10">
    <property type="entry name" value="Immunoglobulins"/>
    <property type="match status" value="1"/>
</dbReference>
<gene>
    <name evidence="1" type="ORF">CCY01nite_27350</name>
</gene>
<comment type="caution">
    <text evidence="1">The sequence shown here is derived from an EMBL/GenBank/DDBJ whole genome shotgun (WGS) entry which is preliminary data.</text>
</comment>
<dbReference type="AlphaFoldDB" id="A0A512RL88"/>
<dbReference type="InterPro" id="IPR013783">
    <property type="entry name" value="Ig-like_fold"/>
</dbReference>
<organism evidence="1 2">
    <name type="scientific">Chitinophaga cymbidii</name>
    <dbReference type="NCBI Taxonomy" id="1096750"/>
    <lineage>
        <taxon>Bacteria</taxon>
        <taxon>Pseudomonadati</taxon>
        <taxon>Bacteroidota</taxon>
        <taxon>Chitinophagia</taxon>
        <taxon>Chitinophagales</taxon>
        <taxon>Chitinophagaceae</taxon>
        <taxon>Chitinophaga</taxon>
    </lineage>
</organism>
<dbReference type="Pfam" id="PF13585">
    <property type="entry name" value="CHU_C"/>
    <property type="match status" value="1"/>
</dbReference>
<protein>
    <recommendedName>
        <fullName evidence="3">PKD domain-containing protein</fullName>
    </recommendedName>
</protein>
<dbReference type="InterPro" id="IPR035986">
    <property type="entry name" value="PKD_dom_sf"/>
</dbReference>
<evidence type="ECO:0008006" key="3">
    <source>
        <dbReference type="Google" id="ProtNLM"/>
    </source>
</evidence>
<evidence type="ECO:0000313" key="2">
    <source>
        <dbReference type="Proteomes" id="UP000321436"/>
    </source>
</evidence>
<dbReference type="EMBL" id="BKAU01000002">
    <property type="protein sequence ID" value="GEP96475.1"/>
    <property type="molecule type" value="Genomic_DNA"/>
</dbReference>
<dbReference type="InterPro" id="IPR026341">
    <property type="entry name" value="T9SS_type_B"/>
</dbReference>
<accession>A0A512RL88</accession>
<dbReference type="NCBIfam" id="TIGR04131">
    <property type="entry name" value="Bac_Flav_CTERM"/>
    <property type="match status" value="1"/>
</dbReference>
<reference evidence="1 2" key="1">
    <citation type="submission" date="2019-07" db="EMBL/GenBank/DDBJ databases">
        <title>Whole genome shotgun sequence of Chitinophaga cymbidii NBRC 109752.</title>
        <authorList>
            <person name="Hosoyama A."/>
            <person name="Uohara A."/>
            <person name="Ohji S."/>
            <person name="Ichikawa N."/>
        </authorList>
    </citation>
    <scope>NUCLEOTIDE SEQUENCE [LARGE SCALE GENOMIC DNA]</scope>
    <source>
        <strain evidence="1 2">NBRC 109752</strain>
    </source>
</reference>